<proteinExistence type="inferred from homology"/>
<reference evidence="6 7" key="1">
    <citation type="journal article" date="2019" name="Int. J. Syst. Evol. Microbiol.">
        <title>The Global Catalogue of Microorganisms (GCM) 10K type strain sequencing project: providing services to taxonomists for standard genome sequencing and annotation.</title>
        <authorList>
            <consortium name="The Broad Institute Genomics Platform"/>
            <consortium name="The Broad Institute Genome Sequencing Center for Infectious Disease"/>
            <person name="Wu L."/>
            <person name="Ma J."/>
        </authorList>
    </citation>
    <scope>NUCLEOTIDE SEQUENCE [LARGE SCALE GENOMIC DNA]</scope>
    <source>
        <strain evidence="6 7">YIM 94188</strain>
    </source>
</reference>
<dbReference type="EMBL" id="JBHSXH010000015">
    <property type="protein sequence ID" value="MFC6826764.1"/>
    <property type="molecule type" value="Genomic_DNA"/>
</dbReference>
<dbReference type="InterPro" id="IPR026891">
    <property type="entry name" value="Fn3-like"/>
</dbReference>
<comment type="caution">
    <text evidence="6">The sequence shown here is derived from an EMBL/GenBank/DDBJ whole genome shotgun (WGS) entry which is preliminary data.</text>
</comment>
<dbReference type="InterPro" id="IPR036962">
    <property type="entry name" value="Glyco_hydro_3_N_sf"/>
</dbReference>
<evidence type="ECO:0000313" key="7">
    <source>
        <dbReference type="Proteomes" id="UP001596408"/>
    </source>
</evidence>
<feature type="region of interest" description="Disordered" evidence="4">
    <location>
        <begin position="855"/>
        <end position="876"/>
    </location>
</feature>
<dbReference type="PRINTS" id="PR00133">
    <property type="entry name" value="GLHYDRLASE3"/>
</dbReference>
<dbReference type="InterPro" id="IPR036881">
    <property type="entry name" value="Glyco_hydro_3_C_sf"/>
</dbReference>
<protein>
    <submittedName>
        <fullName evidence="6">Glycoside hydrolase family 3 protein</fullName>
    </submittedName>
</protein>
<evidence type="ECO:0000313" key="6">
    <source>
        <dbReference type="EMBL" id="MFC6826764.1"/>
    </source>
</evidence>
<evidence type="ECO:0000259" key="5">
    <source>
        <dbReference type="PROSITE" id="PS51820"/>
    </source>
</evidence>
<dbReference type="Pfam" id="PF01915">
    <property type="entry name" value="Glyco_hydro_3_C"/>
    <property type="match status" value="1"/>
</dbReference>
<dbReference type="Gene3D" id="3.40.50.1700">
    <property type="entry name" value="Glycoside hydrolase family 3 C-terminal domain"/>
    <property type="match status" value="1"/>
</dbReference>
<dbReference type="Pfam" id="PF00933">
    <property type="entry name" value="Glyco_hydro_3"/>
    <property type="match status" value="1"/>
</dbReference>
<dbReference type="GO" id="GO:0004553">
    <property type="term" value="F:hydrolase activity, hydrolyzing O-glycosyl compounds"/>
    <property type="evidence" value="ECO:0007669"/>
    <property type="project" value="UniProtKB-ARBA"/>
</dbReference>
<dbReference type="Gene3D" id="2.60.40.10">
    <property type="entry name" value="Immunoglobulins"/>
    <property type="match status" value="1"/>
</dbReference>
<dbReference type="PANTHER" id="PTHR42715:SF10">
    <property type="entry name" value="BETA-GLUCOSIDASE"/>
    <property type="match status" value="1"/>
</dbReference>
<keyword evidence="3" id="KW-0119">Carbohydrate metabolism</keyword>
<dbReference type="InterPro" id="IPR019800">
    <property type="entry name" value="Glyco_hydro_3_AS"/>
</dbReference>
<name>A0ABD5U285_9EURY</name>
<dbReference type="SUPFAM" id="SSF52279">
    <property type="entry name" value="Beta-D-glucan exohydrolase, C-terminal domain"/>
    <property type="match status" value="1"/>
</dbReference>
<keyword evidence="2 6" id="KW-0378">Hydrolase</keyword>
<dbReference type="AlphaFoldDB" id="A0ABD5U285"/>
<dbReference type="Proteomes" id="UP001596408">
    <property type="component" value="Unassembled WGS sequence"/>
</dbReference>
<dbReference type="InterPro" id="IPR002772">
    <property type="entry name" value="Glyco_hydro_3_C"/>
</dbReference>
<dbReference type="SUPFAM" id="SSF51445">
    <property type="entry name" value="(Trans)glycosidases"/>
    <property type="match status" value="1"/>
</dbReference>
<evidence type="ECO:0000256" key="2">
    <source>
        <dbReference type="ARBA" id="ARBA00022801"/>
    </source>
</evidence>
<dbReference type="Gene3D" id="3.20.20.300">
    <property type="entry name" value="Glycoside hydrolase, family 3, N-terminal domain"/>
    <property type="match status" value="1"/>
</dbReference>
<dbReference type="SMART" id="SM00758">
    <property type="entry name" value="PA14"/>
    <property type="match status" value="1"/>
</dbReference>
<accession>A0ABD5U285</accession>
<feature type="domain" description="PA14" evidence="5">
    <location>
        <begin position="451"/>
        <end position="591"/>
    </location>
</feature>
<dbReference type="PROSITE" id="PS00775">
    <property type="entry name" value="GLYCOSYL_HYDROL_F3"/>
    <property type="match status" value="1"/>
</dbReference>
<dbReference type="Pfam" id="PF07691">
    <property type="entry name" value="PA14"/>
    <property type="match status" value="1"/>
</dbReference>
<dbReference type="Gene3D" id="2.60.120.380">
    <property type="match status" value="1"/>
</dbReference>
<keyword evidence="7" id="KW-1185">Reference proteome</keyword>
<dbReference type="InterPro" id="IPR011658">
    <property type="entry name" value="PA14_dom"/>
</dbReference>
<sequence>MSEEEHHDVSGVSRRQFVQLAAAVSAAGGALSGTAAAGEDGEGGTTADGDADAAELVEEMTLDEKVSRTHGAEGGPEGIAGYLQGVERLGVPGMGMADGPPGASLGEPTTDFPHPIAAAATFDPDLNAEMGAAIAREVKSGGVEVLLAPSMDTFRIPLHARSGETYGEDPALASAMAATYTGAVQSEGVIATLKHFVCYNQASTTGDVNDYFSFSEHDVRVDERALREIYYRPFEAAVTEGDAGAVMPAYNKVNGEFCSENEQLLRDVLKGEWEFDGFVVSDWYGTHSTVDAAKSGLDVEMPSENYFGDALKQAVESGELDESVVDEMVRRTLDSQAEIGALSGEREGSEPVRGTDEHFELAQRIAEEGSVLLQNDSGVLPLDEDEVDELAVVGPTPEEFKPSVGGSDHIEAIRRVGPVAGIESVDDDVTVTPVATDQYELAGPDAFASESGDAGFTAEYFASDDWSGDPVRTRVEEQIDLTESDLDGIASDNVTVRWSGTLTAPSSGTFALQLASQGEGAVYLDGEEVIWSEGGGFSGPKTEEAAVELEAGEEYEVRVDAAGTAPVRFEWTTPEAIADAVEAAESADETVVLARTDTFYGDDRHEYELPGNQNALIESVADANDRTVVLLNTEAPVATPWADDVPAILQVWFPGQEGGTAVANLLFGEANPSGKTPVTFAESVEDYLPGEVATLPDGARAYPGIDGTVYYDEGVFVGYRHFDEHGVKPRFPFGHGESYTDFEYDALRVTPKVKNRNKETVKAKVRVKNVGDYEGAEVVQLYVGDRDASVERPPKELKAFEKVRLSPGEETTVEFELDEEAFSFYHPEDGWTVEAGAFDVLVGSSSRDVRAKDTIAVQAKSKGRGPSGGKTATADD</sequence>
<dbReference type="InterPro" id="IPR017853">
    <property type="entry name" value="GH"/>
</dbReference>
<comment type="similarity">
    <text evidence="1">Belongs to the glycosyl hydrolase 3 family.</text>
</comment>
<dbReference type="SMART" id="SM01217">
    <property type="entry name" value="Fn3_like"/>
    <property type="match status" value="1"/>
</dbReference>
<dbReference type="InterPro" id="IPR001764">
    <property type="entry name" value="Glyco_hydro_3_N"/>
</dbReference>
<dbReference type="Pfam" id="PF14310">
    <property type="entry name" value="Fn3-like"/>
    <property type="match status" value="1"/>
</dbReference>
<dbReference type="InterPro" id="IPR037524">
    <property type="entry name" value="PA14/GLEYA"/>
</dbReference>
<evidence type="ECO:0000256" key="3">
    <source>
        <dbReference type="ARBA" id="ARBA00023277"/>
    </source>
</evidence>
<evidence type="ECO:0000256" key="4">
    <source>
        <dbReference type="SAM" id="MobiDB-lite"/>
    </source>
</evidence>
<evidence type="ECO:0000256" key="1">
    <source>
        <dbReference type="ARBA" id="ARBA00005336"/>
    </source>
</evidence>
<organism evidence="6 7">
    <name type="scientific">Halopelagius fulvigenes</name>
    <dbReference type="NCBI Taxonomy" id="1198324"/>
    <lineage>
        <taxon>Archaea</taxon>
        <taxon>Methanobacteriati</taxon>
        <taxon>Methanobacteriota</taxon>
        <taxon>Stenosarchaea group</taxon>
        <taxon>Halobacteria</taxon>
        <taxon>Halobacteriales</taxon>
        <taxon>Haloferacaceae</taxon>
    </lineage>
</organism>
<dbReference type="RefSeq" id="WP_379698815.1">
    <property type="nucleotide sequence ID" value="NZ_JBHSXH010000015.1"/>
</dbReference>
<dbReference type="InterPro" id="IPR050288">
    <property type="entry name" value="Cellulose_deg_GH3"/>
</dbReference>
<dbReference type="PROSITE" id="PS51318">
    <property type="entry name" value="TAT"/>
    <property type="match status" value="1"/>
</dbReference>
<dbReference type="InterPro" id="IPR013783">
    <property type="entry name" value="Ig-like_fold"/>
</dbReference>
<dbReference type="FunFam" id="2.60.40.10:FF:000495">
    <property type="entry name" value="Periplasmic beta-glucosidase"/>
    <property type="match status" value="1"/>
</dbReference>
<dbReference type="SUPFAM" id="SSF56988">
    <property type="entry name" value="Anthrax protective antigen"/>
    <property type="match status" value="1"/>
</dbReference>
<dbReference type="InterPro" id="IPR006311">
    <property type="entry name" value="TAT_signal"/>
</dbReference>
<dbReference type="PANTHER" id="PTHR42715">
    <property type="entry name" value="BETA-GLUCOSIDASE"/>
    <property type="match status" value="1"/>
</dbReference>
<dbReference type="PROSITE" id="PS51820">
    <property type="entry name" value="PA14"/>
    <property type="match status" value="1"/>
</dbReference>
<gene>
    <name evidence="6" type="ORF">ACFQEV_17445</name>
</gene>